<accession>A0A518BA19</accession>
<name>A0A518BA19_9BACT</name>
<sequence>MKMDCPKCGEPVPDDQVNVATDVAFCPACDEIFSLSKMISAGKFVSDFDIHSPPSGAWFEDHGLGCQVGATTRSCAAFFLVPFMCVWSGFSLGGIYGTQIAAGKFNLVISLFGIPFLFGTILFGSITLMAIFGKVVVTIDGNDGSVFTGIGPVGWTRRFDWREISAIEEEIVASSRSTSNYRSTMQVISLLGQKRLRFGSMLSQARRYYMLQVLRTLLARRG</sequence>
<evidence type="ECO:0000313" key="2">
    <source>
        <dbReference type="EMBL" id="QDU63824.1"/>
    </source>
</evidence>
<evidence type="ECO:0000256" key="1">
    <source>
        <dbReference type="SAM" id="Phobius"/>
    </source>
</evidence>
<keyword evidence="1" id="KW-0812">Transmembrane</keyword>
<keyword evidence="1" id="KW-0472">Membrane</keyword>
<dbReference type="AlphaFoldDB" id="A0A518BA19"/>
<gene>
    <name evidence="2" type="ORF">Pan216_47050</name>
</gene>
<keyword evidence="3" id="KW-1185">Reference proteome</keyword>
<evidence type="ECO:0000313" key="3">
    <source>
        <dbReference type="Proteomes" id="UP000317093"/>
    </source>
</evidence>
<keyword evidence="1" id="KW-1133">Transmembrane helix</keyword>
<dbReference type="RefSeq" id="WP_145261584.1">
    <property type="nucleotide sequence ID" value="NZ_CP036279.1"/>
</dbReference>
<feature type="transmembrane region" description="Helical" evidence="1">
    <location>
        <begin position="108"/>
        <end position="132"/>
    </location>
</feature>
<dbReference type="OrthoDB" id="7059209at2"/>
<dbReference type="KEGG" id="knv:Pan216_47050"/>
<organism evidence="2 3">
    <name type="scientific">Kolteria novifilia</name>
    <dbReference type="NCBI Taxonomy" id="2527975"/>
    <lineage>
        <taxon>Bacteria</taxon>
        <taxon>Pseudomonadati</taxon>
        <taxon>Planctomycetota</taxon>
        <taxon>Planctomycetia</taxon>
        <taxon>Kolteriales</taxon>
        <taxon>Kolteriaceae</taxon>
        <taxon>Kolteria</taxon>
    </lineage>
</organism>
<protein>
    <submittedName>
        <fullName evidence="2">Uncharacterized protein</fullName>
    </submittedName>
</protein>
<feature type="transmembrane region" description="Helical" evidence="1">
    <location>
        <begin position="76"/>
        <end position="96"/>
    </location>
</feature>
<dbReference type="EMBL" id="CP036279">
    <property type="protein sequence ID" value="QDU63824.1"/>
    <property type="molecule type" value="Genomic_DNA"/>
</dbReference>
<dbReference type="Proteomes" id="UP000317093">
    <property type="component" value="Chromosome"/>
</dbReference>
<reference evidence="2 3" key="1">
    <citation type="submission" date="2019-02" db="EMBL/GenBank/DDBJ databases">
        <title>Deep-cultivation of Planctomycetes and their phenomic and genomic characterization uncovers novel biology.</title>
        <authorList>
            <person name="Wiegand S."/>
            <person name="Jogler M."/>
            <person name="Boedeker C."/>
            <person name="Pinto D."/>
            <person name="Vollmers J."/>
            <person name="Rivas-Marin E."/>
            <person name="Kohn T."/>
            <person name="Peeters S.H."/>
            <person name="Heuer A."/>
            <person name="Rast P."/>
            <person name="Oberbeckmann S."/>
            <person name="Bunk B."/>
            <person name="Jeske O."/>
            <person name="Meyerdierks A."/>
            <person name="Storesund J.E."/>
            <person name="Kallscheuer N."/>
            <person name="Luecker S."/>
            <person name="Lage O.M."/>
            <person name="Pohl T."/>
            <person name="Merkel B.J."/>
            <person name="Hornburger P."/>
            <person name="Mueller R.-W."/>
            <person name="Bruemmer F."/>
            <person name="Labrenz M."/>
            <person name="Spormann A.M."/>
            <person name="Op den Camp H."/>
            <person name="Overmann J."/>
            <person name="Amann R."/>
            <person name="Jetten M.S.M."/>
            <person name="Mascher T."/>
            <person name="Medema M.H."/>
            <person name="Devos D.P."/>
            <person name="Kaster A.-K."/>
            <person name="Ovreas L."/>
            <person name="Rohde M."/>
            <person name="Galperin M.Y."/>
            <person name="Jogler C."/>
        </authorList>
    </citation>
    <scope>NUCLEOTIDE SEQUENCE [LARGE SCALE GENOMIC DNA]</scope>
    <source>
        <strain evidence="2 3">Pan216</strain>
    </source>
</reference>
<proteinExistence type="predicted"/>